<keyword evidence="3" id="KW-0731">Sigma factor</keyword>
<dbReference type="InterPro" id="IPR036388">
    <property type="entry name" value="WH-like_DNA-bd_sf"/>
</dbReference>
<dbReference type="Proteomes" id="UP000050544">
    <property type="component" value="Unassembled WGS sequence"/>
</dbReference>
<evidence type="ECO:0000256" key="3">
    <source>
        <dbReference type="ARBA" id="ARBA00023082"/>
    </source>
</evidence>
<dbReference type="OrthoDB" id="9785675at2"/>
<dbReference type="Pfam" id="PF08281">
    <property type="entry name" value="Sigma70_r4_2"/>
    <property type="match status" value="1"/>
</dbReference>
<name>A0A0P6XUR4_9CHLR</name>
<dbReference type="CDD" id="cd06171">
    <property type="entry name" value="Sigma70_r4"/>
    <property type="match status" value="1"/>
</dbReference>
<keyword evidence="4" id="KW-0804">Transcription</keyword>
<dbReference type="Pfam" id="PF04542">
    <property type="entry name" value="Sigma70_r2"/>
    <property type="match status" value="1"/>
</dbReference>
<keyword evidence="8" id="KW-1185">Reference proteome</keyword>
<dbReference type="GO" id="GO:0006352">
    <property type="term" value="P:DNA-templated transcription initiation"/>
    <property type="evidence" value="ECO:0007669"/>
    <property type="project" value="InterPro"/>
</dbReference>
<dbReference type="SUPFAM" id="SSF88946">
    <property type="entry name" value="Sigma2 domain of RNA polymerase sigma factors"/>
    <property type="match status" value="1"/>
</dbReference>
<protein>
    <recommendedName>
        <fullName evidence="9">RNA polymerase subunit sigma-24</fullName>
    </recommendedName>
</protein>
<accession>A0A0P6XUR4</accession>
<feature type="domain" description="RNA polymerase sigma factor 70 region 4 type 2" evidence="6">
    <location>
        <begin position="121"/>
        <end position="173"/>
    </location>
</feature>
<gene>
    <name evidence="7" type="ORF">SE15_12265</name>
</gene>
<dbReference type="Gene3D" id="1.10.1740.10">
    <property type="match status" value="1"/>
</dbReference>
<organism evidence="7 8">
    <name type="scientific">Thermanaerothrix daxensis</name>
    <dbReference type="NCBI Taxonomy" id="869279"/>
    <lineage>
        <taxon>Bacteria</taxon>
        <taxon>Bacillati</taxon>
        <taxon>Chloroflexota</taxon>
        <taxon>Anaerolineae</taxon>
        <taxon>Anaerolineales</taxon>
        <taxon>Anaerolineaceae</taxon>
        <taxon>Thermanaerothrix</taxon>
    </lineage>
</organism>
<evidence type="ECO:0000259" key="5">
    <source>
        <dbReference type="Pfam" id="PF04542"/>
    </source>
</evidence>
<dbReference type="PANTHER" id="PTHR43133">
    <property type="entry name" value="RNA POLYMERASE ECF-TYPE SIGMA FACTO"/>
    <property type="match status" value="1"/>
</dbReference>
<dbReference type="EMBL" id="LGKO01000005">
    <property type="protein sequence ID" value="KPL82820.1"/>
    <property type="molecule type" value="Genomic_DNA"/>
</dbReference>
<dbReference type="AlphaFoldDB" id="A0A0P6XUR4"/>
<evidence type="ECO:0000256" key="4">
    <source>
        <dbReference type="ARBA" id="ARBA00023163"/>
    </source>
</evidence>
<comment type="similarity">
    <text evidence="1">Belongs to the sigma-70 factor family. ECF subfamily.</text>
</comment>
<dbReference type="InterPro" id="IPR039425">
    <property type="entry name" value="RNA_pol_sigma-70-like"/>
</dbReference>
<evidence type="ECO:0000313" key="8">
    <source>
        <dbReference type="Proteomes" id="UP000050544"/>
    </source>
</evidence>
<dbReference type="NCBIfam" id="TIGR02937">
    <property type="entry name" value="sigma70-ECF"/>
    <property type="match status" value="1"/>
</dbReference>
<dbReference type="Gene3D" id="1.10.10.10">
    <property type="entry name" value="Winged helix-like DNA-binding domain superfamily/Winged helix DNA-binding domain"/>
    <property type="match status" value="1"/>
</dbReference>
<comment type="caution">
    <text evidence="7">The sequence shown here is derived from an EMBL/GenBank/DDBJ whole genome shotgun (WGS) entry which is preliminary data.</text>
</comment>
<dbReference type="InterPro" id="IPR013249">
    <property type="entry name" value="RNA_pol_sigma70_r4_t2"/>
</dbReference>
<dbReference type="GO" id="GO:0016987">
    <property type="term" value="F:sigma factor activity"/>
    <property type="evidence" value="ECO:0007669"/>
    <property type="project" value="UniProtKB-KW"/>
</dbReference>
<dbReference type="RefSeq" id="WP_054522377.1">
    <property type="nucleotide sequence ID" value="NZ_LGKO01000005.1"/>
</dbReference>
<evidence type="ECO:0008006" key="9">
    <source>
        <dbReference type="Google" id="ProtNLM"/>
    </source>
</evidence>
<sequence>MVAEPDSALLKHASQDVEAFSQIVAAYQTPVFNLCYRMLGDPQEAEDAAQETFWRAFQALHRYDHSRSFLTWLLSIAAHYCIDQLRKRRTPVESIQEWMDEILPGSSPNPETQYTQLEESQRIQQLLMRLEPHERAVLILRYWYEMSELEMAEMLSISTSAVKSRLHRARQKMALLWKEQQSRYTSKESAHEAPAY</sequence>
<reference evidence="7 8" key="1">
    <citation type="submission" date="2015-07" db="EMBL/GenBank/DDBJ databases">
        <title>Whole genome sequence of Thermanaerothrix daxensis DSM 23592.</title>
        <authorList>
            <person name="Hemp J."/>
            <person name="Ward L.M."/>
            <person name="Pace L.A."/>
            <person name="Fischer W.W."/>
        </authorList>
    </citation>
    <scope>NUCLEOTIDE SEQUENCE [LARGE SCALE GENOMIC DNA]</scope>
    <source>
        <strain evidence="7 8">GNS-1</strain>
    </source>
</reference>
<keyword evidence="2" id="KW-0805">Transcription regulation</keyword>
<proteinExistence type="inferred from homology"/>
<dbReference type="SUPFAM" id="SSF88659">
    <property type="entry name" value="Sigma3 and sigma4 domains of RNA polymerase sigma factors"/>
    <property type="match status" value="1"/>
</dbReference>
<dbReference type="InterPro" id="IPR013325">
    <property type="entry name" value="RNA_pol_sigma_r2"/>
</dbReference>
<evidence type="ECO:0000313" key="7">
    <source>
        <dbReference type="EMBL" id="KPL82820.1"/>
    </source>
</evidence>
<evidence type="ECO:0000256" key="2">
    <source>
        <dbReference type="ARBA" id="ARBA00023015"/>
    </source>
</evidence>
<dbReference type="STRING" id="869279.SE15_12265"/>
<dbReference type="PANTHER" id="PTHR43133:SF51">
    <property type="entry name" value="RNA POLYMERASE SIGMA FACTOR"/>
    <property type="match status" value="1"/>
</dbReference>
<evidence type="ECO:0000259" key="6">
    <source>
        <dbReference type="Pfam" id="PF08281"/>
    </source>
</evidence>
<dbReference type="InterPro" id="IPR014284">
    <property type="entry name" value="RNA_pol_sigma-70_dom"/>
</dbReference>
<dbReference type="GO" id="GO:0003677">
    <property type="term" value="F:DNA binding"/>
    <property type="evidence" value="ECO:0007669"/>
    <property type="project" value="InterPro"/>
</dbReference>
<feature type="domain" description="RNA polymerase sigma-70 region 2" evidence="5">
    <location>
        <begin position="24"/>
        <end position="89"/>
    </location>
</feature>
<dbReference type="InterPro" id="IPR007627">
    <property type="entry name" value="RNA_pol_sigma70_r2"/>
</dbReference>
<evidence type="ECO:0000256" key="1">
    <source>
        <dbReference type="ARBA" id="ARBA00010641"/>
    </source>
</evidence>
<dbReference type="InterPro" id="IPR013324">
    <property type="entry name" value="RNA_pol_sigma_r3/r4-like"/>
</dbReference>